<dbReference type="eggNOG" id="COG3188">
    <property type="taxonomic scope" value="Bacteria"/>
</dbReference>
<evidence type="ECO:0000313" key="2">
    <source>
        <dbReference type="Proteomes" id="UP000004095"/>
    </source>
</evidence>
<organism evidence="1 2">
    <name type="scientific">Microscilla marina ATCC 23134</name>
    <dbReference type="NCBI Taxonomy" id="313606"/>
    <lineage>
        <taxon>Bacteria</taxon>
        <taxon>Pseudomonadati</taxon>
        <taxon>Bacteroidota</taxon>
        <taxon>Cytophagia</taxon>
        <taxon>Cytophagales</taxon>
        <taxon>Microscillaceae</taxon>
        <taxon>Microscilla</taxon>
    </lineage>
</organism>
<dbReference type="Proteomes" id="UP000004095">
    <property type="component" value="Unassembled WGS sequence"/>
</dbReference>
<accession>A1ZTL3</accession>
<comment type="caution">
    <text evidence="1">The sequence shown here is derived from an EMBL/GenBank/DDBJ whole genome shotgun (WGS) entry which is preliminary data.</text>
</comment>
<dbReference type="RefSeq" id="WP_002701280.1">
    <property type="nucleotide sequence ID" value="NZ_AAWS01000036.1"/>
</dbReference>
<evidence type="ECO:0008006" key="3">
    <source>
        <dbReference type="Google" id="ProtNLM"/>
    </source>
</evidence>
<sequence length="643" mass="73347">MNPNVYKRKYSTYLKQMMCCGWLVVWFAIGGNCHVYAQNTPQSLSDVKRMWDQKKPRLDGSVDISQIFYGASGTEALRQPYSYLVSGDFSFSMFNLAIPVSFSFTNQNADFQGALPSFDLNQFGIRPTYKSVTLYAGHNSMFFSPYTMNGHIFLGAGVEVRPKGRWSVSALYGRFQKSVQPDSLGNDVLPAYRRMGYGTKVRYHFKRRQPKYKEMLEIASKYDKNGDEIVRKPAPPVAPPKSTFNEEEDYLEMIYFGATDNANSLPALPDSLGVKPEENAVLSARLNKRIGKHWLFESEVASSALTRDKRIETKDPSEDNLFRLTDPIFTRRTSTAYYNAYKASLNFNAQLFTAGVGYERIDPGYRTLGAYFFNNDLENITVNFSTRLFKNKLSITTNLGTQRNNLDDDQLNTLRRGVGSVNVNFMPHPKLNINAAYSGFQSFSQIRTRFDQLNQLTPLDRYRDSLKFTQISQNASLNINYELARSRTSQQYLNINGSYQIADNQQSVGNIQTDISRFYNSNVSYSLSIRPLGFNAVVAFDFNQNVAQNLSNRILGPTLMLKKLLLEQKLQSSLTLSQNNSYTDGRLSDSIFNVRWSNGYNVARQHMLSLNAIWLTRTRYEQTTQAAQKASEFTLTFKYTFVL</sequence>
<dbReference type="EMBL" id="AAWS01000036">
    <property type="protein sequence ID" value="EAY26273.1"/>
    <property type="molecule type" value="Genomic_DNA"/>
</dbReference>
<protein>
    <recommendedName>
        <fullName evidence="3">Outer membrane protein beta-barrel domain-containing protein</fullName>
    </recommendedName>
</protein>
<keyword evidence="2" id="KW-1185">Reference proteome</keyword>
<name>A1ZTL3_MICM2</name>
<gene>
    <name evidence="1" type="ORF">M23134_01596</name>
</gene>
<dbReference type="AlphaFoldDB" id="A1ZTL3"/>
<proteinExistence type="predicted"/>
<dbReference type="OrthoDB" id="1091532at2"/>
<evidence type="ECO:0000313" key="1">
    <source>
        <dbReference type="EMBL" id="EAY26273.1"/>
    </source>
</evidence>
<reference evidence="1 2" key="1">
    <citation type="submission" date="2007-01" db="EMBL/GenBank/DDBJ databases">
        <authorList>
            <person name="Haygood M."/>
            <person name="Podell S."/>
            <person name="Anderson C."/>
            <person name="Hopkinson B."/>
            <person name="Roe K."/>
            <person name="Barbeau K."/>
            <person name="Gaasterland T."/>
            <person name="Ferriera S."/>
            <person name="Johnson J."/>
            <person name="Kravitz S."/>
            <person name="Beeson K."/>
            <person name="Sutton G."/>
            <person name="Rogers Y.-H."/>
            <person name="Friedman R."/>
            <person name="Frazier M."/>
            <person name="Venter J.C."/>
        </authorList>
    </citation>
    <scope>NUCLEOTIDE SEQUENCE [LARGE SCALE GENOMIC DNA]</scope>
    <source>
        <strain evidence="1 2">ATCC 23134</strain>
    </source>
</reference>